<evidence type="ECO:0000259" key="1">
    <source>
        <dbReference type="Pfam" id="PF01370"/>
    </source>
</evidence>
<sequence>MNIMITGASGFIGTALAKYLADKHTVICLSRLAPEGAFAYVQGSFDSTEDLSRLDSYDIQAVIHLAAVTGGSTEEESLAVNVLGTRRLYRYLLDHGCQKFITASSIAVVGGLTEDFIPLELPIPDDHPCLAVDAYGLSKAMVEELTRYFHRNHKDTDFINLRFGAVASPGWIPPVLKTGSKPTLPFITLGHVHAEDVVEGITAALESPLKPGVRTLNLVGPDASSNLPVAELLTPLVGNDYNLDYYHFSGQEYKPLYAMDRFKEEFGFVPSCSTRHTMGTT</sequence>
<reference evidence="2 3" key="1">
    <citation type="submission" date="2016-11" db="EMBL/GenBank/DDBJ databases">
        <title>Paenibacillus species isolates.</title>
        <authorList>
            <person name="Beno S.M."/>
        </authorList>
    </citation>
    <scope>NUCLEOTIDE SEQUENCE [LARGE SCALE GENOMIC DNA]</scope>
    <source>
        <strain evidence="2 3">FSL H7-0443</strain>
    </source>
</reference>
<dbReference type="Proteomes" id="UP000187425">
    <property type="component" value="Unassembled WGS sequence"/>
</dbReference>
<dbReference type="EMBL" id="MPTW01000006">
    <property type="protein sequence ID" value="OME69854.1"/>
    <property type="molecule type" value="Genomic_DNA"/>
</dbReference>
<feature type="domain" description="NAD-dependent epimerase/dehydratase" evidence="1">
    <location>
        <begin position="3"/>
        <end position="209"/>
    </location>
</feature>
<dbReference type="Gene3D" id="3.40.50.720">
    <property type="entry name" value="NAD(P)-binding Rossmann-like Domain"/>
    <property type="match status" value="1"/>
</dbReference>
<dbReference type="InterPro" id="IPR036291">
    <property type="entry name" value="NAD(P)-bd_dom_sf"/>
</dbReference>
<accession>A0A1R0ZGZ0</accession>
<gene>
    <name evidence="2" type="ORF">BSK65_13060</name>
</gene>
<dbReference type="SUPFAM" id="SSF51735">
    <property type="entry name" value="NAD(P)-binding Rossmann-fold domains"/>
    <property type="match status" value="1"/>
</dbReference>
<evidence type="ECO:0000313" key="2">
    <source>
        <dbReference type="EMBL" id="OME69854.1"/>
    </source>
</evidence>
<organism evidence="2 3">
    <name type="scientific">Paenibacillus odorifer</name>
    <dbReference type="NCBI Taxonomy" id="189426"/>
    <lineage>
        <taxon>Bacteria</taxon>
        <taxon>Bacillati</taxon>
        <taxon>Bacillota</taxon>
        <taxon>Bacilli</taxon>
        <taxon>Bacillales</taxon>
        <taxon>Paenibacillaceae</taxon>
        <taxon>Paenibacillus</taxon>
    </lineage>
</organism>
<comment type="caution">
    <text evidence="2">The sequence shown here is derived from an EMBL/GenBank/DDBJ whole genome shotgun (WGS) entry which is preliminary data.</text>
</comment>
<dbReference type="InterPro" id="IPR001509">
    <property type="entry name" value="Epimerase_deHydtase"/>
</dbReference>
<dbReference type="Pfam" id="PF01370">
    <property type="entry name" value="Epimerase"/>
    <property type="match status" value="1"/>
</dbReference>
<dbReference type="PANTHER" id="PTHR43245">
    <property type="entry name" value="BIFUNCTIONAL POLYMYXIN RESISTANCE PROTEIN ARNA"/>
    <property type="match status" value="1"/>
</dbReference>
<name>A0A1R0ZGZ0_9BACL</name>
<dbReference type="RefSeq" id="WP_076284723.1">
    <property type="nucleotide sequence ID" value="NZ_MPTW01000006.1"/>
</dbReference>
<protein>
    <recommendedName>
        <fullName evidence="1">NAD-dependent epimerase/dehydratase domain-containing protein</fullName>
    </recommendedName>
</protein>
<dbReference type="AlphaFoldDB" id="A0A1R0ZGZ0"/>
<dbReference type="InterPro" id="IPR050177">
    <property type="entry name" value="Lipid_A_modif_metabolic_enz"/>
</dbReference>
<evidence type="ECO:0000313" key="3">
    <source>
        <dbReference type="Proteomes" id="UP000187425"/>
    </source>
</evidence>
<proteinExistence type="predicted"/>
<dbReference type="CDD" id="cd08946">
    <property type="entry name" value="SDR_e"/>
    <property type="match status" value="1"/>
</dbReference>